<feature type="transmembrane region" description="Helical" evidence="1">
    <location>
        <begin position="70"/>
        <end position="92"/>
    </location>
</feature>
<feature type="transmembrane region" description="Helical" evidence="1">
    <location>
        <begin position="251"/>
        <end position="272"/>
    </location>
</feature>
<accession>A0A1F6VFI2</accession>
<feature type="transmembrane region" description="Helical" evidence="1">
    <location>
        <begin position="222"/>
        <end position="239"/>
    </location>
</feature>
<feature type="transmembrane region" description="Helical" evidence="1">
    <location>
        <begin position="440"/>
        <end position="461"/>
    </location>
</feature>
<sequence>MYSNIFDRLSFISLFLVIVLLPVFCLPFTTISIAVGKGLLLVVGLTLSIIFWAISRFIDGKIIFPRSALLLSGLGIVFIFLLSALFSGSRAVSLFGNMLDLGSFWFIFGSFVLMLMSGIVFKTPKRAKIVLLGAILSSVVVLIFQGIHLFFPAITTLALLADKTDNLLGSWNALGLFAGFSSLMFLLVIEFFPISKVEKLLLSIFTLLSILLAILVNFPLAWILLGISSLIIFVYKVSISFHGKEEDRKQFPLTSFIVVIISLLFFLSSGFLSDVISNRLHISNTEVSPSLGATLSITRGVLGDHPIFGLGPNRFDEAWAMYKPQSINNTQFWDVSFNSGSGTLPTLAATVGGLGILSLLVFFVLFLIVGVRSVFYGIKNKVNWEIMAFFMLSLYLFISSFFYSTGAVIFLLSFVFAGVFIGLTSKEILISFLSDHRKSFFSILILILVIMISVVMAFKYIERLVSIPYFSQALRAPTVEEAQVAIGRALTLHENDLYLRTYSQIYLLKFNSLAGKDATTTSDADKVALQSNLDQAVNGALLATRYNPRNYLNWGALGSLYQSLAFLGVKDVSSKAIEAYQKAIALNPNNPGLKITLASVFWTDDKISEAKDYANQGLALKSDYIDALLLLSQIAKKEGDNVLAISYAERALALAPTNPDLIKYMDSFKTAPVISTSAPDTENP</sequence>
<dbReference type="Gene3D" id="1.25.40.10">
    <property type="entry name" value="Tetratricopeptide repeat domain"/>
    <property type="match status" value="1"/>
</dbReference>
<feature type="transmembrane region" description="Helical" evidence="1">
    <location>
        <begin position="200"/>
        <end position="216"/>
    </location>
</feature>
<dbReference type="PANTHER" id="PTHR12558:SF13">
    <property type="entry name" value="CELL DIVISION CYCLE PROTEIN 27 HOMOLOG"/>
    <property type="match status" value="1"/>
</dbReference>
<keyword evidence="1" id="KW-0812">Transmembrane</keyword>
<evidence type="ECO:0000313" key="3">
    <source>
        <dbReference type="Proteomes" id="UP000178235"/>
    </source>
</evidence>
<feature type="transmembrane region" description="Helical" evidence="1">
    <location>
        <begin position="382"/>
        <end position="403"/>
    </location>
</feature>
<proteinExistence type="predicted"/>
<keyword evidence="1" id="KW-1133">Transmembrane helix</keyword>
<dbReference type="InterPro" id="IPR019734">
    <property type="entry name" value="TPR_rpt"/>
</dbReference>
<keyword evidence="1" id="KW-0472">Membrane</keyword>
<protein>
    <submittedName>
        <fullName evidence="2">Uncharacterized protein</fullName>
    </submittedName>
</protein>
<evidence type="ECO:0000256" key="1">
    <source>
        <dbReference type="SAM" id="Phobius"/>
    </source>
</evidence>
<dbReference type="PANTHER" id="PTHR12558">
    <property type="entry name" value="CELL DIVISION CYCLE 16,23,27"/>
    <property type="match status" value="1"/>
</dbReference>
<feature type="transmembrane region" description="Helical" evidence="1">
    <location>
        <begin position="347"/>
        <end position="370"/>
    </location>
</feature>
<dbReference type="AlphaFoldDB" id="A0A1F6VFI2"/>
<reference evidence="2 3" key="1">
    <citation type="journal article" date="2016" name="Nat. Commun.">
        <title>Thousands of microbial genomes shed light on interconnected biogeochemical processes in an aquifer system.</title>
        <authorList>
            <person name="Anantharaman K."/>
            <person name="Brown C.T."/>
            <person name="Hug L.A."/>
            <person name="Sharon I."/>
            <person name="Castelle C.J."/>
            <person name="Probst A.J."/>
            <person name="Thomas B.C."/>
            <person name="Singh A."/>
            <person name="Wilkins M.J."/>
            <person name="Karaoz U."/>
            <person name="Brodie E.L."/>
            <person name="Williams K.H."/>
            <person name="Hubbard S.S."/>
            <person name="Banfield J.F."/>
        </authorList>
    </citation>
    <scope>NUCLEOTIDE SEQUENCE [LARGE SCALE GENOMIC DNA]</scope>
</reference>
<dbReference type="SUPFAM" id="SSF48452">
    <property type="entry name" value="TPR-like"/>
    <property type="match status" value="1"/>
</dbReference>
<feature type="transmembrane region" description="Helical" evidence="1">
    <location>
        <begin position="171"/>
        <end position="193"/>
    </location>
</feature>
<gene>
    <name evidence="2" type="ORF">A2738_00790</name>
</gene>
<feature type="transmembrane region" description="Helical" evidence="1">
    <location>
        <begin position="104"/>
        <end position="122"/>
    </location>
</feature>
<feature type="transmembrane region" description="Helical" evidence="1">
    <location>
        <begin position="12"/>
        <end position="33"/>
    </location>
</feature>
<dbReference type="Proteomes" id="UP000178235">
    <property type="component" value="Unassembled WGS sequence"/>
</dbReference>
<comment type="caution">
    <text evidence="2">The sequence shown here is derived from an EMBL/GenBank/DDBJ whole genome shotgun (WGS) entry which is preliminary data.</text>
</comment>
<feature type="transmembrane region" description="Helical" evidence="1">
    <location>
        <begin position="129"/>
        <end position="151"/>
    </location>
</feature>
<dbReference type="EMBL" id="MFTS01000003">
    <property type="protein sequence ID" value="OGI68411.1"/>
    <property type="molecule type" value="Genomic_DNA"/>
</dbReference>
<name>A0A1F6VFI2_9BACT</name>
<dbReference type="InterPro" id="IPR011990">
    <property type="entry name" value="TPR-like_helical_dom_sf"/>
</dbReference>
<organism evidence="2 3">
    <name type="scientific">Candidatus Nomurabacteria bacterium RIFCSPHIGHO2_01_FULL_42_15</name>
    <dbReference type="NCBI Taxonomy" id="1801742"/>
    <lineage>
        <taxon>Bacteria</taxon>
        <taxon>Candidatus Nomuraibacteriota</taxon>
    </lineage>
</organism>
<feature type="transmembrane region" description="Helical" evidence="1">
    <location>
        <begin position="409"/>
        <end position="433"/>
    </location>
</feature>
<dbReference type="SMART" id="SM00028">
    <property type="entry name" value="TPR"/>
    <property type="match status" value="3"/>
</dbReference>
<evidence type="ECO:0000313" key="2">
    <source>
        <dbReference type="EMBL" id="OGI68411.1"/>
    </source>
</evidence>
<feature type="transmembrane region" description="Helical" evidence="1">
    <location>
        <begin position="39"/>
        <end position="58"/>
    </location>
</feature>